<evidence type="ECO:0000259" key="1">
    <source>
        <dbReference type="Pfam" id="PF03551"/>
    </source>
</evidence>
<dbReference type="EMBL" id="BAAANY010000020">
    <property type="protein sequence ID" value="GAA1695517.1"/>
    <property type="molecule type" value="Genomic_DNA"/>
</dbReference>
<dbReference type="Gene3D" id="1.10.10.10">
    <property type="entry name" value="Winged helix-like DNA-binding domain superfamily/Winged helix DNA-binding domain"/>
    <property type="match status" value="1"/>
</dbReference>
<sequence length="176" mass="20480">MYLEILILAELAQRPAHGYELKERIHRDLAGSVEINSNTLHPALRRFSTDGLVRSEEHHEPGRPTRQVYRLTEAGRRRLDTLLTDFEPAAARRADEFWTRVAFFHLVNADVRRRVLLARLDALDGLDKKLAELRGRTLGDVEEMASWPTQAVDFRRHMTEVEREWVRAQLAEFGTR</sequence>
<evidence type="ECO:0000313" key="2">
    <source>
        <dbReference type="EMBL" id="GAA1695517.1"/>
    </source>
</evidence>
<proteinExistence type="predicted"/>
<dbReference type="InterPro" id="IPR036388">
    <property type="entry name" value="WH-like_DNA-bd_sf"/>
</dbReference>
<feature type="domain" description="Transcription regulator PadR N-terminal" evidence="1">
    <location>
        <begin position="7"/>
        <end position="80"/>
    </location>
</feature>
<dbReference type="PANTHER" id="PTHR33169:SF26">
    <property type="entry name" value="CONSERVED PROTEIN"/>
    <property type="match status" value="1"/>
</dbReference>
<dbReference type="Proteomes" id="UP001500618">
    <property type="component" value="Unassembled WGS sequence"/>
</dbReference>
<gene>
    <name evidence="2" type="ORF">GCM10009765_50920</name>
</gene>
<dbReference type="InterPro" id="IPR052509">
    <property type="entry name" value="Metal_resp_DNA-bind_regulator"/>
</dbReference>
<accession>A0ABN2HY74</accession>
<reference evidence="2 3" key="1">
    <citation type="journal article" date="2019" name="Int. J. Syst. Evol. Microbiol.">
        <title>The Global Catalogue of Microorganisms (GCM) 10K type strain sequencing project: providing services to taxonomists for standard genome sequencing and annotation.</title>
        <authorList>
            <consortium name="The Broad Institute Genomics Platform"/>
            <consortium name="The Broad Institute Genome Sequencing Center for Infectious Disease"/>
            <person name="Wu L."/>
            <person name="Ma J."/>
        </authorList>
    </citation>
    <scope>NUCLEOTIDE SEQUENCE [LARGE SCALE GENOMIC DNA]</scope>
    <source>
        <strain evidence="2 3">JCM 14718</strain>
    </source>
</reference>
<dbReference type="Pfam" id="PF03551">
    <property type="entry name" value="PadR"/>
    <property type="match status" value="1"/>
</dbReference>
<name>A0ABN2HY74_9ACTN</name>
<organism evidence="2 3">
    <name type="scientific">Fodinicola feengrottensis</name>
    <dbReference type="NCBI Taxonomy" id="435914"/>
    <lineage>
        <taxon>Bacteria</taxon>
        <taxon>Bacillati</taxon>
        <taxon>Actinomycetota</taxon>
        <taxon>Actinomycetes</taxon>
        <taxon>Mycobacteriales</taxon>
        <taxon>Fodinicola</taxon>
    </lineage>
</organism>
<keyword evidence="3" id="KW-1185">Reference proteome</keyword>
<dbReference type="SUPFAM" id="SSF46785">
    <property type="entry name" value="Winged helix' DNA-binding domain"/>
    <property type="match status" value="1"/>
</dbReference>
<dbReference type="PANTHER" id="PTHR33169">
    <property type="entry name" value="PADR-FAMILY TRANSCRIPTIONAL REGULATOR"/>
    <property type="match status" value="1"/>
</dbReference>
<evidence type="ECO:0000313" key="3">
    <source>
        <dbReference type="Proteomes" id="UP001500618"/>
    </source>
</evidence>
<protein>
    <recommendedName>
        <fullName evidence="1">Transcription regulator PadR N-terminal domain-containing protein</fullName>
    </recommendedName>
</protein>
<dbReference type="InterPro" id="IPR005149">
    <property type="entry name" value="Tscrpt_reg_PadR_N"/>
</dbReference>
<dbReference type="RefSeq" id="WP_344313002.1">
    <property type="nucleotide sequence ID" value="NZ_BAAANY010000020.1"/>
</dbReference>
<dbReference type="InterPro" id="IPR036390">
    <property type="entry name" value="WH_DNA-bd_sf"/>
</dbReference>
<comment type="caution">
    <text evidence="2">The sequence shown here is derived from an EMBL/GenBank/DDBJ whole genome shotgun (WGS) entry which is preliminary data.</text>
</comment>